<dbReference type="Proteomes" id="UP000095512">
    <property type="component" value="Unassembled WGS sequence"/>
</dbReference>
<sequence length="351" mass="37714">MLIALLKVGRLEMKFRKMNLAALLLVVGLSAGTLSGCGKEAPAAAAADIAREAGSQAEDRQTEDGQTGDRQTEDRQTEDRQTGDDPAERARAGDTGSQETGSRMDVAQDGMVPVLADAIKDGVYGIKVDSSSSMFQITECELTVRDGAMSAVMTMSGTGYLKLYMGTGADAERAPDADFIPFAENADGKHTFKVPVEALDKGIDCSAFSKKREKWYDRVLVFRADSLPAEAFADGKVAAAESLKLEDGSYTVAVRLEGGSGRASVETPAALRIEDGKAFATIIWSSSNYDYMKVGGEKFDLVNTEGNSSFEIPVSAFDWKMQVIADTIAMSEPHEVEYTLVFDSTTIKRAE</sequence>
<accession>A0A174SHR5</accession>
<proteinExistence type="predicted"/>
<evidence type="ECO:0008006" key="4">
    <source>
        <dbReference type="Google" id="ProtNLM"/>
    </source>
</evidence>
<name>A0A174SHR5_9FIRM</name>
<feature type="region of interest" description="Disordered" evidence="1">
    <location>
        <begin position="48"/>
        <end position="106"/>
    </location>
</feature>
<evidence type="ECO:0000313" key="2">
    <source>
        <dbReference type="EMBL" id="CUP96166.1"/>
    </source>
</evidence>
<evidence type="ECO:0000313" key="3">
    <source>
        <dbReference type="Proteomes" id="UP000095512"/>
    </source>
</evidence>
<protein>
    <recommendedName>
        <fullName evidence="4">Iron transporter</fullName>
    </recommendedName>
</protein>
<dbReference type="EMBL" id="CZAB01000066">
    <property type="protein sequence ID" value="CUP96166.1"/>
    <property type="molecule type" value="Genomic_DNA"/>
</dbReference>
<gene>
    <name evidence="2" type="ORF">ERS852480_04517</name>
</gene>
<feature type="compositionally biased region" description="Basic and acidic residues" evidence="1">
    <location>
        <begin position="70"/>
        <end position="92"/>
    </location>
</feature>
<organism evidence="2 3">
    <name type="scientific">Enterocloster clostridioformis</name>
    <dbReference type="NCBI Taxonomy" id="1531"/>
    <lineage>
        <taxon>Bacteria</taxon>
        <taxon>Bacillati</taxon>
        <taxon>Bacillota</taxon>
        <taxon>Clostridia</taxon>
        <taxon>Lachnospirales</taxon>
        <taxon>Lachnospiraceae</taxon>
        <taxon>Enterocloster</taxon>
    </lineage>
</organism>
<dbReference type="AlphaFoldDB" id="A0A174SHR5"/>
<evidence type="ECO:0000256" key="1">
    <source>
        <dbReference type="SAM" id="MobiDB-lite"/>
    </source>
</evidence>
<reference evidence="2 3" key="1">
    <citation type="submission" date="2015-09" db="EMBL/GenBank/DDBJ databases">
        <authorList>
            <consortium name="Pathogen Informatics"/>
        </authorList>
    </citation>
    <scope>NUCLEOTIDE SEQUENCE [LARGE SCALE GENOMIC DNA]</scope>
    <source>
        <strain evidence="2 3">2789STDY5834865</strain>
    </source>
</reference>
<dbReference type="RefSeq" id="WP_057572808.1">
    <property type="nucleotide sequence ID" value="NZ_CZAB01000066.1"/>
</dbReference>